<evidence type="ECO:0000256" key="12">
    <source>
        <dbReference type="ARBA" id="ARBA00022921"/>
    </source>
</evidence>
<keyword evidence="8" id="KW-1048">Host nucleus</keyword>
<evidence type="ECO:0000256" key="16">
    <source>
        <dbReference type="ARBA" id="ARBA00023288"/>
    </source>
</evidence>
<comment type="similarity">
    <text evidence="4">Belongs to the polyomaviruses capsid protein VP2 family.</text>
</comment>
<keyword evidence="13" id="KW-0238">DNA-binding</keyword>
<evidence type="ECO:0000256" key="17">
    <source>
        <dbReference type="ARBA" id="ARBA00023296"/>
    </source>
</evidence>
<evidence type="ECO:0000256" key="13">
    <source>
        <dbReference type="ARBA" id="ARBA00023125"/>
    </source>
</evidence>
<reference evidence="20" key="1">
    <citation type="submission" date="2017-12" db="EMBL/GenBank/DDBJ databases">
        <title>Identification of novel polyomaviruses in members of multiple mammalian orders.</title>
        <authorList>
            <person name="Ehlers B."/>
            <person name="Walter C."/>
            <person name="Liebmann S."/>
            <person name="Richter D."/>
            <person name="Ulrich R.G."/>
            <person name="Leendertz F.H."/>
            <person name="Calvignac-Spencer S."/>
        </authorList>
    </citation>
    <scope>NUCLEOTIDE SEQUENCE [LARGE SCALE GENOMIC DNA]</scope>
    <source>
        <strain evidence="20">9781 GN365</strain>
    </source>
</reference>
<dbReference type="GO" id="GO:0046718">
    <property type="term" value="P:symbiont entry into host cell"/>
    <property type="evidence" value="ECO:0007669"/>
    <property type="project" value="UniProtKB-KW"/>
</dbReference>
<sequence>MGAIISSLVEMIALATEISAASGLTIEALLTGEALGALEAEVFSLMSIEGLSGIEALAQLGWTAEQFSNLAFIASTFSDVVGYGVFFQTTSGLASLISVGLRLGLDVASVNRNQTEQTLLAIFGEVSKLIPINISYHLNPLKWEESLKTNCPKDLENIPIEMRHIIGVLMQNSRWVIQSSPTTDPQKESGDIVEFQPPPGGANQPATPDWMLPLILRLNGASKEKSSLCS</sequence>
<comment type="subcellular location">
    <subcellularLocation>
        <location evidence="3">Host endoplasmic reticulum membrane</location>
    </subcellularLocation>
    <subcellularLocation>
        <location evidence="1">Host nucleus</location>
    </subcellularLocation>
    <subcellularLocation>
        <location evidence="2">Virion</location>
    </subcellularLocation>
</comment>
<accession>A0A2S1CJH9</accession>
<keyword evidence="9" id="KW-0519">Myristate</keyword>
<evidence type="ECO:0000256" key="7">
    <source>
        <dbReference type="ARBA" id="ARBA00022561"/>
    </source>
</evidence>
<evidence type="ECO:0000256" key="1">
    <source>
        <dbReference type="ARBA" id="ARBA00004147"/>
    </source>
</evidence>
<organism evidence="20">
    <name type="scientific">Philantomba monticola polyomavirus 1</name>
    <dbReference type="NCBI Taxonomy" id="2170411"/>
    <lineage>
        <taxon>Viruses</taxon>
        <taxon>Monodnaviria</taxon>
        <taxon>Shotokuvirae</taxon>
        <taxon>Cossaviricota</taxon>
        <taxon>Papovaviricetes</taxon>
        <taxon>Sepolyvirales</taxon>
        <taxon>Polyomaviridae</taxon>
        <taxon>Alphapolyomavirus</taxon>
        <taxon>Alphapolyomavirus philantombae</taxon>
    </lineage>
</organism>
<dbReference type="InterPro" id="IPR001070">
    <property type="entry name" value="Polyoma_coat_VP2"/>
</dbReference>
<evidence type="ECO:0000256" key="2">
    <source>
        <dbReference type="ARBA" id="ARBA00004328"/>
    </source>
</evidence>
<name>A0A2S1CJH9_9POLY</name>
<dbReference type="GO" id="GO:0043657">
    <property type="term" value="C:host cell"/>
    <property type="evidence" value="ECO:0007669"/>
    <property type="project" value="GOC"/>
</dbReference>
<dbReference type="GO" id="GO:0005198">
    <property type="term" value="F:structural molecule activity"/>
    <property type="evidence" value="ECO:0007669"/>
    <property type="project" value="InterPro"/>
</dbReference>
<dbReference type="GO" id="GO:0044167">
    <property type="term" value="C:host cell endoplasmic reticulum membrane"/>
    <property type="evidence" value="ECO:0007669"/>
    <property type="project" value="UniProtKB-SubCell"/>
</dbReference>
<keyword evidence="7" id="KW-0167">Capsid protein</keyword>
<dbReference type="Pfam" id="PF00761">
    <property type="entry name" value="Polyoma_coat2"/>
    <property type="match status" value="2"/>
</dbReference>
<keyword evidence="16" id="KW-0449">Lipoprotein</keyword>
<keyword evidence="14" id="KW-0472">Membrane</keyword>
<evidence type="ECO:0000313" key="20">
    <source>
        <dbReference type="EMBL" id="AWD33735.1"/>
    </source>
</evidence>
<dbReference type="RefSeq" id="YP_009553185.1">
    <property type="nucleotide sequence ID" value="NC_040705.1"/>
</dbReference>
<proteinExistence type="inferred from homology"/>
<evidence type="ECO:0000256" key="3">
    <source>
        <dbReference type="ARBA" id="ARBA00004625"/>
    </source>
</evidence>
<evidence type="ECO:0000256" key="4">
    <source>
        <dbReference type="ARBA" id="ARBA00006444"/>
    </source>
</evidence>
<keyword evidence="12" id="KW-0426">Late protein</keyword>
<dbReference type="GO" id="GO:0042025">
    <property type="term" value="C:host cell nucleus"/>
    <property type="evidence" value="ECO:0007669"/>
    <property type="project" value="UniProtKB-SubCell"/>
</dbReference>
<keyword evidence="11" id="KW-1043">Host membrane</keyword>
<keyword evidence="6" id="KW-1163">Viral penetration into host nucleus</keyword>
<evidence type="ECO:0000313" key="21">
    <source>
        <dbReference type="Proteomes" id="UP000289246"/>
    </source>
</evidence>
<evidence type="ECO:0000256" key="14">
    <source>
        <dbReference type="ARBA" id="ARBA00023136"/>
    </source>
</evidence>
<keyword evidence="17" id="KW-1160">Virus entry into host cell</keyword>
<evidence type="ECO:0000256" key="6">
    <source>
        <dbReference type="ARBA" id="ARBA00022524"/>
    </source>
</evidence>
<evidence type="ECO:0000256" key="5">
    <source>
        <dbReference type="ARBA" id="ARBA00022269"/>
    </source>
</evidence>
<evidence type="ECO:0000256" key="10">
    <source>
        <dbReference type="ARBA" id="ARBA00022844"/>
    </source>
</evidence>
<dbReference type="GO" id="GO:0019028">
    <property type="term" value="C:viral capsid"/>
    <property type="evidence" value="ECO:0007669"/>
    <property type="project" value="UniProtKB-KW"/>
</dbReference>
<dbReference type="GeneID" id="41702084"/>
<dbReference type="OrthoDB" id="6378at10239"/>
<evidence type="ECO:0000256" key="15">
    <source>
        <dbReference type="ARBA" id="ARBA00023184"/>
    </source>
</evidence>
<keyword evidence="21" id="KW-1185">Reference proteome</keyword>
<evidence type="ECO:0000256" key="19">
    <source>
        <dbReference type="SAM" id="MobiDB-lite"/>
    </source>
</evidence>
<dbReference type="EMBL" id="MG654482">
    <property type="protein sequence ID" value="AWD33735.1"/>
    <property type="molecule type" value="Genomic_DNA"/>
</dbReference>
<evidence type="ECO:0000256" key="18">
    <source>
        <dbReference type="ARBA" id="ARBA00031865"/>
    </source>
</evidence>
<evidence type="ECO:0000256" key="9">
    <source>
        <dbReference type="ARBA" id="ARBA00022707"/>
    </source>
</evidence>
<keyword evidence="15" id="KW-1038">Host endoplasmic reticulum</keyword>
<keyword evidence="10" id="KW-0946">Virion</keyword>
<protein>
    <recommendedName>
        <fullName evidence="5">Minor capsid protein VP2</fullName>
    </recommendedName>
    <alternativeName>
        <fullName evidence="18">Minor structural protein VP2</fullName>
    </alternativeName>
</protein>
<gene>
    <name evidence="20" type="primary">VP2</name>
</gene>
<dbReference type="GO" id="GO:0075732">
    <property type="term" value="P:viral penetration into host nucleus"/>
    <property type="evidence" value="ECO:0007669"/>
    <property type="project" value="UniProtKB-KW"/>
</dbReference>
<dbReference type="KEGG" id="vg:41702084"/>
<evidence type="ECO:0000256" key="11">
    <source>
        <dbReference type="ARBA" id="ARBA00022870"/>
    </source>
</evidence>
<evidence type="ECO:0000256" key="8">
    <source>
        <dbReference type="ARBA" id="ARBA00022562"/>
    </source>
</evidence>
<dbReference type="Proteomes" id="UP000289246">
    <property type="component" value="Segment"/>
</dbReference>
<dbReference type="GO" id="GO:0003677">
    <property type="term" value="F:DNA binding"/>
    <property type="evidence" value="ECO:0007669"/>
    <property type="project" value="UniProtKB-KW"/>
</dbReference>
<feature type="region of interest" description="Disordered" evidence="19">
    <location>
        <begin position="179"/>
        <end position="206"/>
    </location>
</feature>